<dbReference type="OrthoDB" id="5347061at2759"/>
<dbReference type="PANTHER" id="PTHR33112">
    <property type="entry name" value="DOMAIN PROTEIN, PUTATIVE-RELATED"/>
    <property type="match status" value="1"/>
</dbReference>
<dbReference type="AlphaFoldDB" id="A0A9P9EQN0"/>
<dbReference type="PANTHER" id="PTHR33112:SF10">
    <property type="entry name" value="TOL"/>
    <property type="match status" value="1"/>
</dbReference>
<accession>A0A9P9EQN0</accession>
<gene>
    <name evidence="1" type="ORF">EDB81DRAFT_884737</name>
</gene>
<dbReference type="Proteomes" id="UP000738349">
    <property type="component" value="Unassembled WGS sequence"/>
</dbReference>
<proteinExistence type="predicted"/>
<name>A0A9P9EQN0_9HYPO</name>
<dbReference type="EMBL" id="JAGMUV010000010">
    <property type="protein sequence ID" value="KAH7141662.1"/>
    <property type="molecule type" value="Genomic_DNA"/>
</dbReference>
<keyword evidence="2" id="KW-1185">Reference proteome</keyword>
<comment type="caution">
    <text evidence="1">The sequence shown here is derived from an EMBL/GenBank/DDBJ whole genome shotgun (WGS) entry which is preliminary data.</text>
</comment>
<evidence type="ECO:0000313" key="2">
    <source>
        <dbReference type="Proteomes" id="UP000738349"/>
    </source>
</evidence>
<reference evidence="1" key="1">
    <citation type="journal article" date="2021" name="Nat. Commun.">
        <title>Genetic determinants of endophytism in the Arabidopsis root mycobiome.</title>
        <authorList>
            <person name="Mesny F."/>
            <person name="Miyauchi S."/>
            <person name="Thiergart T."/>
            <person name="Pickel B."/>
            <person name="Atanasova L."/>
            <person name="Karlsson M."/>
            <person name="Huettel B."/>
            <person name="Barry K.W."/>
            <person name="Haridas S."/>
            <person name="Chen C."/>
            <person name="Bauer D."/>
            <person name="Andreopoulos W."/>
            <person name="Pangilinan J."/>
            <person name="LaButti K."/>
            <person name="Riley R."/>
            <person name="Lipzen A."/>
            <person name="Clum A."/>
            <person name="Drula E."/>
            <person name="Henrissat B."/>
            <person name="Kohler A."/>
            <person name="Grigoriev I.V."/>
            <person name="Martin F.M."/>
            <person name="Hacquard S."/>
        </authorList>
    </citation>
    <scope>NUCLEOTIDE SEQUENCE</scope>
    <source>
        <strain evidence="1">MPI-CAGE-AT-0147</strain>
    </source>
</reference>
<organism evidence="1 2">
    <name type="scientific">Dactylonectria macrodidyma</name>
    <dbReference type="NCBI Taxonomy" id="307937"/>
    <lineage>
        <taxon>Eukaryota</taxon>
        <taxon>Fungi</taxon>
        <taxon>Dikarya</taxon>
        <taxon>Ascomycota</taxon>
        <taxon>Pezizomycotina</taxon>
        <taxon>Sordariomycetes</taxon>
        <taxon>Hypocreomycetidae</taxon>
        <taxon>Hypocreales</taxon>
        <taxon>Nectriaceae</taxon>
        <taxon>Dactylonectria</taxon>
    </lineage>
</organism>
<evidence type="ECO:0000313" key="1">
    <source>
        <dbReference type="EMBL" id="KAH7141662.1"/>
    </source>
</evidence>
<protein>
    <recommendedName>
        <fullName evidence="3">Heterokaryon incompatibility domain-containing protein</fullName>
    </recommendedName>
</protein>
<evidence type="ECO:0008006" key="3">
    <source>
        <dbReference type="Google" id="ProtNLM"/>
    </source>
</evidence>
<sequence>MPQGGLFRQRDPEKLRLGCVRAAPLPGARLQNYYLIDQSYPDRQLRCAPLFSRGWVFQERMLAVRVIYFAEEQVFWECGEECKCEAFPAGIPFAPNSKDKLPQILARDATATLEHFECPSCAIFREWNILVQRYSECQFTHAGDKLSAFMGIASYFPVSAQNNYAFGMWKPRIVDQLGYVVEKPAMKRSSAYRAPSWSWASLDGPIMAPHLNEEPYTHISVQVDYMHLGQLHLRGVLTRATYSHATSSRKADIFLESRKVLNVIILRDHLGIEMKKGKPFTLLALQSGLEPCPYLGCLVLEPILCALPRTTYRRIGFTHVFQREELNAAIVEPEMYAALGIIMAKGSSTVEQSRLSDIVII</sequence>